<dbReference type="Proteomes" id="UP001189429">
    <property type="component" value="Unassembled WGS sequence"/>
</dbReference>
<feature type="transmembrane region" description="Helical" evidence="2">
    <location>
        <begin position="65"/>
        <end position="83"/>
    </location>
</feature>
<comment type="caution">
    <text evidence="3">The sequence shown here is derived from an EMBL/GenBank/DDBJ whole genome shotgun (WGS) entry which is preliminary data.</text>
</comment>
<reference evidence="3" key="1">
    <citation type="submission" date="2023-10" db="EMBL/GenBank/DDBJ databases">
        <authorList>
            <person name="Chen Y."/>
            <person name="Shah S."/>
            <person name="Dougan E. K."/>
            <person name="Thang M."/>
            <person name="Chan C."/>
        </authorList>
    </citation>
    <scope>NUCLEOTIDE SEQUENCE [LARGE SCALE GENOMIC DNA]</scope>
</reference>
<keyword evidence="2" id="KW-0812">Transmembrane</keyword>
<keyword evidence="2" id="KW-0472">Membrane</keyword>
<evidence type="ECO:0000313" key="4">
    <source>
        <dbReference type="Proteomes" id="UP001189429"/>
    </source>
</evidence>
<feature type="transmembrane region" description="Helical" evidence="2">
    <location>
        <begin position="89"/>
        <end position="109"/>
    </location>
</feature>
<protein>
    <submittedName>
        <fullName evidence="3">Uncharacterized protein</fullName>
    </submittedName>
</protein>
<proteinExistence type="predicted"/>
<keyword evidence="2" id="KW-1133">Transmembrane helix</keyword>
<sequence>MPGVQGRFSKASVDRDPSANVTFGCRARRRGDWLKAVLPEPAAAAGFPADSHVVHEKHLGPNPKMFGLGGCLLCGRLALLIFACPVAEGYDSVCLLVAFFLLLLLGCVCSSRFSSFSSPSSFSSSLPPSPGGTACPEPASPNSVEPSLPEDLQLQGQRACLLGGGLSFRLYPISITPRD</sequence>
<gene>
    <name evidence="3" type="ORF">PCOR1329_LOCUS32691</name>
</gene>
<evidence type="ECO:0000313" key="3">
    <source>
        <dbReference type="EMBL" id="CAK0836076.1"/>
    </source>
</evidence>
<feature type="region of interest" description="Disordered" evidence="1">
    <location>
        <begin position="127"/>
        <end position="149"/>
    </location>
</feature>
<dbReference type="EMBL" id="CAUYUJ010013359">
    <property type="protein sequence ID" value="CAK0836076.1"/>
    <property type="molecule type" value="Genomic_DNA"/>
</dbReference>
<organism evidence="3 4">
    <name type="scientific">Prorocentrum cordatum</name>
    <dbReference type="NCBI Taxonomy" id="2364126"/>
    <lineage>
        <taxon>Eukaryota</taxon>
        <taxon>Sar</taxon>
        <taxon>Alveolata</taxon>
        <taxon>Dinophyceae</taxon>
        <taxon>Prorocentrales</taxon>
        <taxon>Prorocentraceae</taxon>
        <taxon>Prorocentrum</taxon>
    </lineage>
</organism>
<evidence type="ECO:0000256" key="1">
    <source>
        <dbReference type="SAM" id="MobiDB-lite"/>
    </source>
</evidence>
<name>A0ABN9SUI4_9DINO</name>
<evidence type="ECO:0000256" key="2">
    <source>
        <dbReference type="SAM" id="Phobius"/>
    </source>
</evidence>
<keyword evidence="4" id="KW-1185">Reference proteome</keyword>
<accession>A0ABN9SUI4</accession>